<sequence>MPQRRRPGPPRHSGRRRQPARTRRRPPARLAAASLAVLPLTVSATAHAAETLPLTEAVAALPVRAESRDGYDRDAFRHWNAGANPIDGCNTRAEVLISEAVEAPAVGSNCRLTGGSWWSYYDQVWVTSASGLDIDHMVPLAESWDSGASAWTAQRREAYANDQGAATSLVAVTARSNRSKADQDPAQWLPPAAEVHCRYVAEWVATKLRWSLTADEAEVAALREVAAGCPEQTVTY</sequence>
<proteinExistence type="predicted"/>
<keyword evidence="2" id="KW-0732">Signal</keyword>
<keyword evidence="4" id="KW-0378">Hydrolase</keyword>
<protein>
    <submittedName>
        <fullName evidence="4">HNH endonuclease</fullName>
    </submittedName>
</protein>
<dbReference type="AlphaFoldDB" id="A0A2N8TXT8"/>
<dbReference type="OrthoDB" id="5196645at2"/>
<evidence type="ECO:0000256" key="1">
    <source>
        <dbReference type="SAM" id="MobiDB-lite"/>
    </source>
</evidence>
<dbReference type="PANTHER" id="PTHR24094:SF15">
    <property type="entry name" value="AMP-DEPENDENT SYNTHETASE_LIGASE DOMAIN-CONTAINING PROTEIN-RELATED"/>
    <property type="match status" value="1"/>
</dbReference>
<evidence type="ECO:0000313" key="5">
    <source>
        <dbReference type="Proteomes" id="UP000235943"/>
    </source>
</evidence>
<dbReference type="Proteomes" id="UP000235943">
    <property type="component" value="Unassembled WGS sequence"/>
</dbReference>
<dbReference type="GO" id="GO:0004519">
    <property type="term" value="F:endonuclease activity"/>
    <property type="evidence" value="ECO:0007669"/>
    <property type="project" value="UniProtKB-KW"/>
</dbReference>
<organism evidence="4 5">
    <name type="scientific">Streptomyces cahuitamycinicus</name>
    <dbReference type="NCBI Taxonomy" id="2070367"/>
    <lineage>
        <taxon>Bacteria</taxon>
        <taxon>Bacillati</taxon>
        <taxon>Actinomycetota</taxon>
        <taxon>Actinomycetes</taxon>
        <taxon>Kitasatosporales</taxon>
        <taxon>Streptomycetaceae</taxon>
        <taxon>Streptomyces</taxon>
    </lineage>
</organism>
<keyword evidence="4" id="KW-0540">Nuclease</keyword>
<dbReference type="InterPro" id="IPR011089">
    <property type="entry name" value="GmrSD_C"/>
</dbReference>
<comment type="caution">
    <text evidence="4">The sequence shown here is derived from an EMBL/GenBank/DDBJ whole genome shotgun (WGS) entry which is preliminary data.</text>
</comment>
<feature type="region of interest" description="Disordered" evidence="1">
    <location>
        <begin position="1"/>
        <end position="28"/>
    </location>
</feature>
<name>A0A2N8TXT8_9ACTN</name>
<accession>A0A2N8TXT8</accession>
<feature type="chain" id="PRO_5014854193" evidence="2">
    <location>
        <begin position="49"/>
        <end position="236"/>
    </location>
</feature>
<dbReference type="PANTHER" id="PTHR24094">
    <property type="entry name" value="SECRETED PROTEIN"/>
    <property type="match status" value="1"/>
</dbReference>
<keyword evidence="4" id="KW-0255">Endonuclease</keyword>
<evidence type="ECO:0000256" key="2">
    <source>
        <dbReference type="SAM" id="SignalP"/>
    </source>
</evidence>
<feature type="compositionally biased region" description="Basic residues" evidence="1">
    <location>
        <begin position="1"/>
        <end position="27"/>
    </location>
</feature>
<reference evidence="4 5" key="1">
    <citation type="submission" date="2018-01" db="EMBL/GenBank/DDBJ databases">
        <title>Draft genome sequence of Streptomyces sp. 13K301.</title>
        <authorList>
            <person name="Sahin N."/>
            <person name="Saygin H."/>
            <person name="Ay H."/>
        </authorList>
    </citation>
    <scope>NUCLEOTIDE SEQUENCE [LARGE SCALE GENOMIC DNA]</scope>
    <source>
        <strain evidence="4 5">13K301</strain>
    </source>
</reference>
<dbReference type="Pfam" id="PF07510">
    <property type="entry name" value="GmrSD_C"/>
    <property type="match status" value="1"/>
</dbReference>
<keyword evidence="5" id="KW-1185">Reference proteome</keyword>
<evidence type="ECO:0000259" key="3">
    <source>
        <dbReference type="Pfam" id="PF07510"/>
    </source>
</evidence>
<gene>
    <name evidence="4" type="ORF">C1J00_01885</name>
</gene>
<feature type="signal peptide" evidence="2">
    <location>
        <begin position="1"/>
        <end position="48"/>
    </location>
</feature>
<evidence type="ECO:0000313" key="4">
    <source>
        <dbReference type="EMBL" id="PNG23843.1"/>
    </source>
</evidence>
<feature type="domain" description="GmrSD restriction endonucleases C-terminal" evidence="3">
    <location>
        <begin position="126"/>
        <end position="224"/>
    </location>
</feature>
<dbReference type="EMBL" id="POUC01000006">
    <property type="protein sequence ID" value="PNG23843.1"/>
    <property type="molecule type" value="Genomic_DNA"/>
</dbReference>